<keyword evidence="6" id="KW-1185">Reference proteome</keyword>
<keyword evidence="1" id="KW-0816">Tricarboxylic acid cycle</keyword>
<keyword evidence="3" id="KW-0547">Nucleotide-binding</keyword>
<dbReference type="Pfam" id="PF13549">
    <property type="entry name" value="ATP-grasp_5"/>
    <property type="match status" value="1"/>
</dbReference>
<dbReference type="eggNOG" id="COG0045">
    <property type="taxonomic scope" value="Bacteria"/>
</dbReference>
<dbReference type="GO" id="GO:0006099">
    <property type="term" value="P:tricarboxylic acid cycle"/>
    <property type="evidence" value="ECO:0007669"/>
    <property type="project" value="UniProtKB-KW"/>
</dbReference>
<organism evidence="5 6">
    <name type="scientific">Ancylobacter novellus (strain ATCC 8093 / DSM 506 / JCM 20403 / CCM 1077 / IAM 12100 / NBRC 12443 / NCIMB 10456)</name>
    <name type="common">Starkeya novella</name>
    <dbReference type="NCBI Taxonomy" id="639283"/>
    <lineage>
        <taxon>Bacteria</taxon>
        <taxon>Pseudomonadati</taxon>
        <taxon>Pseudomonadota</taxon>
        <taxon>Alphaproteobacteria</taxon>
        <taxon>Hyphomicrobiales</taxon>
        <taxon>Xanthobacteraceae</taxon>
        <taxon>Ancylobacter</taxon>
    </lineage>
</organism>
<evidence type="ECO:0000313" key="6">
    <source>
        <dbReference type="Proteomes" id="UP000006633"/>
    </source>
</evidence>
<dbReference type="Pfam" id="PF13607">
    <property type="entry name" value="Succ_CoA_lig"/>
    <property type="match status" value="1"/>
</dbReference>
<dbReference type="SMART" id="SM00881">
    <property type="entry name" value="CoA_binding"/>
    <property type="match status" value="1"/>
</dbReference>
<dbReference type="KEGG" id="sno:Snov_0368"/>
<dbReference type="STRING" id="639283.Snov_0368"/>
<proteinExistence type="inferred from homology"/>
<dbReference type="Gene3D" id="3.30.1490.20">
    <property type="entry name" value="ATP-grasp fold, A domain"/>
    <property type="match status" value="1"/>
</dbReference>
<evidence type="ECO:0000259" key="4">
    <source>
        <dbReference type="PROSITE" id="PS50975"/>
    </source>
</evidence>
<dbReference type="HOGENOM" id="CLU_007415_2_2_5"/>
<dbReference type="EMBL" id="CP002026">
    <property type="protein sequence ID" value="ADH87701.1"/>
    <property type="molecule type" value="Genomic_DNA"/>
</dbReference>
<dbReference type="SUPFAM" id="SSF52210">
    <property type="entry name" value="Succinyl-CoA synthetase domains"/>
    <property type="match status" value="2"/>
</dbReference>
<dbReference type="AlphaFoldDB" id="D7A2Y3"/>
<dbReference type="Gene3D" id="3.30.470.20">
    <property type="entry name" value="ATP-grasp fold, B domain"/>
    <property type="match status" value="1"/>
</dbReference>
<dbReference type="Pfam" id="PF13380">
    <property type="entry name" value="CoA_binding_2"/>
    <property type="match status" value="1"/>
</dbReference>
<dbReference type="GO" id="GO:0046872">
    <property type="term" value="F:metal ion binding"/>
    <property type="evidence" value="ECO:0007669"/>
    <property type="project" value="InterPro"/>
</dbReference>
<dbReference type="InterPro" id="IPR016102">
    <property type="entry name" value="Succinyl-CoA_synth-like"/>
</dbReference>
<dbReference type="PROSITE" id="PS50975">
    <property type="entry name" value="ATP_GRASP"/>
    <property type="match status" value="1"/>
</dbReference>
<name>D7A2Y3_ANCN5</name>
<dbReference type="Gene3D" id="3.40.50.261">
    <property type="entry name" value="Succinyl-CoA synthetase domains"/>
    <property type="match status" value="2"/>
</dbReference>
<evidence type="ECO:0000256" key="2">
    <source>
        <dbReference type="ARBA" id="ARBA00060888"/>
    </source>
</evidence>
<dbReference type="InterPro" id="IPR032875">
    <property type="entry name" value="Succ_CoA_lig_flav_dom"/>
</dbReference>
<dbReference type="InterPro" id="IPR011761">
    <property type="entry name" value="ATP-grasp"/>
</dbReference>
<protein>
    <submittedName>
        <fullName evidence="5">CoA-binding domain protein</fullName>
    </submittedName>
</protein>
<dbReference type="PANTHER" id="PTHR42793:SF1">
    <property type="entry name" value="PEPTIDYL-LYSINE N-ACETYLTRANSFERASE PATZ"/>
    <property type="match status" value="1"/>
</dbReference>
<dbReference type="PANTHER" id="PTHR42793">
    <property type="entry name" value="COA BINDING DOMAIN CONTAINING PROTEIN"/>
    <property type="match status" value="1"/>
</dbReference>
<dbReference type="SUPFAM" id="SSF56059">
    <property type="entry name" value="Glutathione synthetase ATP-binding domain-like"/>
    <property type="match status" value="1"/>
</dbReference>
<dbReference type="Proteomes" id="UP000006633">
    <property type="component" value="Chromosome"/>
</dbReference>
<dbReference type="eggNOG" id="COG1042">
    <property type="taxonomic scope" value="Bacteria"/>
</dbReference>
<evidence type="ECO:0000256" key="3">
    <source>
        <dbReference type="PROSITE-ProRule" id="PRU00409"/>
    </source>
</evidence>
<dbReference type="RefSeq" id="WP_013165206.1">
    <property type="nucleotide sequence ID" value="NC_014217.1"/>
</dbReference>
<reference evidence="5 6" key="1">
    <citation type="journal article" date="2012" name="Stand. Genomic Sci.">
        <title>Complete genome sequence of the facultatively chemolithoautotrophic and methylotrophic alpha Proteobacterium Starkeya novella type strain (ATCC 8093(T)).</title>
        <authorList>
            <person name="Kappler U."/>
            <person name="Davenport K."/>
            <person name="Beatson S."/>
            <person name="Lucas S."/>
            <person name="Lapidus A."/>
            <person name="Copeland A."/>
            <person name="Berry K.W."/>
            <person name="Glavina Del Rio T."/>
            <person name="Hammon N."/>
            <person name="Dalin E."/>
            <person name="Tice H."/>
            <person name="Pitluck S."/>
            <person name="Richardson P."/>
            <person name="Bruce D."/>
            <person name="Goodwin L.A."/>
            <person name="Han C."/>
            <person name="Tapia R."/>
            <person name="Detter J.C."/>
            <person name="Chang Y.J."/>
            <person name="Jeffries C.D."/>
            <person name="Land M."/>
            <person name="Hauser L."/>
            <person name="Kyrpides N.C."/>
            <person name="Goker M."/>
            <person name="Ivanova N."/>
            <person name="Klenk H.P."/>
            <person name="Woyke T."/>
        </authorList>
    </citation>
    <scope>NUCLEOTIDE SEQUENCE [LARGE SCALE GENOMIC DNA]</scope>
    <source>
        <strain evidence="6">ATCC 8093 / DSM 506 / JCM 20403 / CCM 1077 / IAM 12100 / NBRC 12443 / NCIMB 10456</strain>
    </source>
</reference>
<comment type="similarity">
    <text evidence="2">In the N-terminal section; belongs to the acetate CoA ligase alpha subunit family.</text>
</comment>
<dbReference type="FunFam" id="3.30.1490.20:FF:000020">
    <property type="entry name" value="Protein lysine acetyltransferase"/>
    <property type="match status" value="1"/>
</dbReference>
<accession>D7A2Y3</accession>
<gene>
    <name evidence="5" type="ordered locus">Snov_0368</name>
</gene>
<feature type="domain" description="ATP-grasp" evidence="4">
    <location>
        <begin position="35"/>
        <end position="252"/>
    </location>
</feature>
<dbReference type="SUPFAM" id="SSF51735">
    <property type="entry name" value="NAD(P)-binding Rossmann-fold domains"/>
    <property type="match status" value="1"/>
</dbReference>
<sequence>MTVQDTHTLRAARGEALIAEARANGRGSLDEAAGKALLADFGVRVPRSRFAADVVQAAEIAGELDGPFVVKVVSPDILHKSDAGGVALRLADADAVRAAVEAMAAKPLIAAAKVDGWLVEEMMPSGREIVIGGYRDPQFGPMIMVGLGGIFVEVLRDISFRICPIEAKDAEEMLAELKGHALLDGARGEAGIDKAALIDIMLRIGGAGGLLMRHQADIAELDLNPVIASQNGAVAVDARVILTPQAEADIAFEAPDASPLDAFRPLFEPRTVAVLGASTKDVAIANTFIRRMKAFGYEGSIYPIHPAAEEIEGLKAYPSLADTPEPVDYAYIAVGAERIPGILAAAGGRCRIAQVISSGFGELEDGKALQDALVEGGRTGGARILGPNCLGTYSPRGGLTFPAEAPKEVGTIGVISQSGGLTTDIIKRGEWRGLRFSGAVTIGNSADVEPHELLAYYLADPQTRAIGIYMEDVKHGRAFYEQLKKASKPVVILKGGRSALGRLAAASHTGALAGDEKAWEALQKQTPAVLVATVDEFIDLLLALQHFDLHPDHPTRTVTLFGNGGGSSVLGTDAFAGAGLEVAPYGEEARRLLEAMKLPPGTSVANPIDTPVRTLQEKDGFVAGEILDIVYGHAHPDAVLMHLNLSAFVGRGSVDPIDNLFTVVGQTKEKWPGGPHFALALRTDGSAALDDRRRHYREKARAIGVPVFDEIAPAAKALAGIGHLERRLNGR</sequence>
<dbReference type="InterPro" id="IPR013815">
    <property type="entry name" value="ATP_grasp_subdomain_1"/>
</dbReference>
<dbReference type="InterPro" id="IPR003781">
    <property type="entry name" value="CoA-bd"/>
</dbReference>
<dbReference type="GO" id="GO:0005524">
    <property type="term" value="F:ATP binding"/>
    <property type="evidence" value="ECO:0007669"/>
    <property type="project" value="UniProtKB-UniRule"/>
</dbReference>
<keyword evidence="3" id="KW-0067">ATP-binding</keyword>
<dbReference type="Gene3D" id="3.40.50.720">
    <property type="entry name" value="NAD(P)-binding Rossmann-like Domain"/>
    <property type="match status" value="1"/>
</dbReference>
<evidence type="ECO:0000313" key="5">
    <source>
        <dbReference type="EMBL" id="ADH87701.1"/>
    </source>
</evidence>
<evidence type="ECO:0000256" key="1">
    <source>
        <dbReference type="ARBA" id="ARBA00022532"/>
    </source>
</evidence>
<dbReference type="InterPro" id="IPR036291">
    <property type="entry name" value="NAD(P)-bd_dom_sf"/>
</dbReference>